<sequence length="166" mass="19177">MDCKKQQTTATARDADLNRRRGFVGEKGTKRFAAEGERMGRESRRMLVGFVVAMALGTAVYLRLWAIDYAISADDTELLRRQFDLANREAMDESAEWRMRYDVEAERATDCDKQLIENNKSHKKNVEDVTRMRQKVAMLQQENLVLVKQVEALKKEVESAKLQCRS</sequence>
<feature type="coiled-coil region" evidence="1">
    <location>
        <begin position="136"/>
        <end position="163"/>
    </location>
</feature>
<name>A0A7J7CTW3_TRIWF</name>
<dbReference type="Proteomes" id="UP000593562">
    <property type="component" value="Unassembled WGS sequence"/>
</dbReference>
<reference evidence="3 4" key="1">
    <citation type="journal article" date="2020" name="Nat. Commun.">
        <title>Genome of Tripterygium wilfordii and identification of cytochrome P450 involved in triptolide biosynthesis.</title>
        <authorList>
            <person name="Tu L."/>
            <person name="Su P."/>
            <person name="Zhang Z."/>
            <person name="Gao L."/>
            <person name="Wang J."/>
            <person name="Hu T."/>
            <person name="Zhou J."/>
            <person name="Zhang Y."/>
            <person name="Zhao Y."/>
            <person name="Liu Y."/>
            <person name="Song Y."/>
            <person name="Tong Y."/>
            <person name="Lu Y."/>
            <person name="Yang J."/>
            <person name="Xu C."/>
            <person name="Jia M."/>
            <person name="Peters R.J."/>
            <person name="Huang L."/>
            <person name="Gao W."/>
        </authorList>
    </citation>
    <scope>NUCLEOTIDE SEQUENCE [LARGE SCALE GENOMIC DNA]</scope>
    <source>
        <strain evidence="4">cv. XIE 37</strain>
        <tissue evidence="3">Leaf</tissue>
    </source>
</reference>
<evidence type="ECO:0000313" key="3">
    <source>
        <dbReference type="EMBL" id="KAF5737552.1"/>
    </source>
</evidence>
<dbReference type="AlphaFoldDB" id="A0A7J7CTW3"/>
<dbReference type="FunCoup" id="A0A7J7CTW3">
    <property type="interactions" value="718"/>
</dbReference>
<evidence type="ECO:0000256" key="1">
    <source>
        <dbReference type="SAM" id="Coils"/>
    </source>
</evidence>
<dbReference type="OrthoDB" id="782563at2759"/>
<accession>A0A7J7CTW3</accession>
<gene>
    <name evidence="3" type="ORF">HS088_TW13G00437</name>
</gene>
<dbReference type="PANTHER" id="PTHR37215">
    <property type="entry name" value="ACYL-COA-BINDING DOMAIN PROTEIN"/>
    <property type="match status" value="1"/>
</dbReference>
<evidence type="ECO:0000313" key="4">
    <source>
        <dbReference type="Proteomes" id="UP000593562"/>
    </source>
</evidence>
<evidence type="ECO:0000256" key="2">
    <source>
        <dbReference type="SAM" id="Phobius"/>
    </source>
</evidence>
<dbReference type="InParanoid" id="A0A7J7CTW3"/>
<dbReference type="EMBL" id="JAAARO010000013">
    <property type="protein sequence ID" value="KAF5737552.1"/>
    <property type="molecule type" value="Genomic_DNA"/>
</dbReference>
<feature type="transmembrane region" description="Helical" evidence="2">
    <location>
        <begin position="47"/>
        <end position="66"/>
    </location>
</feature>
<keyword evidence="4" id="KW-1185">Reference proteome</keyword>
<proteinExistence type="predicted"/>
<keyword evidence="1" id="KW-0175">Coiled coil</keyword>
<keyword evidence="2" id="KW-1133">Transmembrane helix</keyword>
<keyword evidence="2" id="KW-0812">Transmembrane</keyword>
<organism evidence="3 4">
    <name type="scientific">Tripterygium wilfordii</name>
    <name type="common">Thunder God vine</name>
    <dbReference type="NCBI Taxonomy" id="458696"/>
    <lineage>
        <taxon>Eukaryota</taxon>
        <taxon>Viridiplantae</taxon>
        <taxon>Streptophyta</taxon>
        <taxon>Embryophyta</taxon>
        <taxon>Tracheophyta</taxon>
        <taxon>Spermatophyta</taxon>
        <taxon>Magnoliopsida</taxon>
        <taxon>eudicotyledons</taxon>
        <taxon>Gunneridae</taxon>
        <taxon>Pentapetalae</taxon>
        <taxon>rosids</taxon>
        <taxon>fabids</taxon>
        <taxon>Celastrales</taxon>
        <taxon>Celastraceae</taxon>
        <taxon>Tripterygium</taxon>
    </lineage>
</organism>
<protein>
    <submittedName>
        <fullName evidence="3">Uncharacterized protein</fullName>
    </submittedName>
</protein>
<comment type="caution">
    <text evidence="3">The sequence shown here is derived from an EMBL/GenBank/DDBJ whole genome shotgun (WGS) entry which is preliminary data.</text>
</comment>
<keyword evidence="2" id="KW-0472">Membrane</keyword>
<dbReference type="PANTHER" id="PTHR37215:SF1">
    <property type="entry name" value="ACYL-COA-BINDING DOMAIN PROTEIN"/>
    <property type="match status" value="1"/>
</dbReference>